<evidence type="ECO:0000256" key="2">
    <source>
        <dbReference type="ARBA" id="ARBA00022505"/>
    </source>
</evidence>
<keyword evidence="2" id="KW-0500">Molybdenum</keyword>
<feature type="domain" description="Oxidoreductase molybdopterin-binding" evidence="7">
    <location>
        <begin position="136"/>
        <end position="297"/>
    </location>
</feature>
<keyword evidence="10" id="KW-1185">Reference proteome</keyword>
<dbReference type="EMBL" id="AYXT01000009">
    <property type="protein sequence ID" value="ETF02881.1"/>
    <property type="molecule type" value="Genomic_DNA"/>
</dbReference>
<feature type="domain" description="Moybdenum cofactor oxidoreductase dimerisation" evidence="8">
    <location>
        <begin position="319"/>
        <end position="431"/>
    </location>
</feature>
<dbReference type="GO" id="GO:0020037">
    <property type="term" value="F:heme binding"/>
    <property type="evidence" value="ECO:0007669"/>
    <property type="project" value="TreeGrafter"/>
</dbReference>
<feature type="region of interest" description="Disordered" evidence="5">
    <location>
        <begin position="31"/>
        <end position="80"/>
    </location>
</feature>
<reference evidence="9 10" key="1">
    <citation type="journal article" date="2014" name="Genome Announc.">
        <title>Draft Genome Sequence of Advenella kashmirensis Strain W13003, a Polycyclic Aromatic Hydrocarbon-Degrading Bacterium.</title>
        <authorList>
            <person name="Wang X."/>
            <person name="Jin D."/>
            <person name="Zhou L."/>
            <person name="Wu L."/>
            <person name="An W."/>
            <person name="Zhao L."/>
        </authorList>
    </citation>
    <scope>NUCLEOTIDE SEQUENCE [LARGE SCALE GENOMIC DNA]</scope>
    <source>
        <strain evidence="9 10">W13003</strain>
    </source>
</reference>
<evidence type="ECO:0000313" key="9">
    <source>
        <dbReference type="EMBL" id="ETF02881.1"/>
    </source>
</evidence>
<comment type="caution">
    <text evidence="9">The sequence shown here is derived from an EMBL/GenBank/DDBJ whole genome shotgun (WGS) entry which is preliminary data.</text>
</comment>
<keyword evidence="3" id="KW-0479">Metal-binding</keyword>
<feature type="compositionally biased region" description="Pro residues" evidence="5">
    <location>
        <begin position="67"/>
        <end position="79"/>
    </location>
</feature>
<dbReference type="InterPro" id="IPR036374">
    <property type="entry name" value="OxRdtase_Mopterin-bd_sf"/>
</dbReference>
<evidence type="ECO:0000259" key="7">
    <source>
        <dbReference type="Pfam" id="PF00174"/>
    </source>
</evidence>
<dbReference type="STRING" id="1424334.W822_08590"/>
<evidence type="ECO:0000256" key="5">
    <source>
        <dbReference type="SAM" id="MobiDB-lite"/>
    </source>
</evidence>
<dbReference type="RefSeq" id="WP_024004694.1">
    <property type="nucleotide sequence ID" value="NZ_KI650979.1"/>
</dbReference>
<dbReference type="CDD" id="cd02110">
    <property type="entry name" value="SO_family_Moco_dimer"/>
    <property type="match status" value="1"/>
</dbReference>
<feature type="signal peptide" evidence="6">
    <location>
        <begin position="1"/>
        <end position="32"/>
    </location>
</feature>
<dbReference type="Proteomes" id="UP000018733">
    <property type="component" value="Unassembled WGS sequence"/>
</dbReference>
<dbReference type="Pfam" id="PF00174">
    <property type="entry name" value="Oxidored_molyb"/>
    <property type="match status" value="1"/>
</dbReference>
<keyword evidence="6" id="KW-0732">Signal</keyword>
<evidence type="ECO:0000256" key="1">
    <source>
        <dbReference type="ARBA" id="ARBA00001924"/>
    </source>
</evidence>
<dbReference type="GO" id="GO:0030151">
    <property type="term" value="F:molybdenum ion binding"/>
    <property type="evidence" value="ECO:0007669"/>
    <property type="project" value="InterPro"/>
</dbReference>
<name>V8QSC9_9BURK</name>
<dbReference type="InterPro" id="IPR008335">
    <property type="entry name" value="Mopterin_OxRdtase_euk"/>
</dbReference>
<dbReference type="InterPro" id="IPR005066">
    <property type="entry name" value="MoCF_OxRdtse_dimer"/>
</dbReference>
<dbReference type="Gene3D" id="3.90.420.10">
    <property type="entry name" value="Oxidoreductase, molybdopterin-binding domain"/>
    <property type="match status" value="1"/>
</dbReference>
<gene>
    <name evidence="9" type="ORF">W822_08590</name>
</gene>
<protein>
    <submittedName>
        <fullName evidence="9">Sulfite oxidase</fullName>
    </submittedName>
</protein>
<dbReference type="SUPFAM" id="SSF56524">
    <property type="entry name" value="Oxidoreductase molybdopterin-binding domain"/>
    <property type="match status" value="1"/>
</dbReference>
<keyword evidence="4" id="KW-0560">Oxidoreductase</keyword>
<dbReference type="InterPro" id="IPR014756">
    <property type="entry name" value="Ig_E-set"/>
</dbReference>
<dbReference type="HOGENOM" id="CLU_003827_5_5_4"/>
<evidence type="ECO:0000256" key="6">
    <source>
        <dbReference type="SAM" id="SignalP"/>
    </source>
</evidence>
<feature type="compositionally biased region" description="Low complexity" evidence="5">
    <location>
        <begin position="36"/>
        <end position="51"/>
    </location>
</feature>
<organism evidence="9 10">
    <name type="scientific">Advenella kashmirensis W13003</name>
    <dbReference type="NCBI Taxonomy" id="1424334"/>
    <lineage>
        <taxon>Bacteria</taxon>
        <taxon>Pseudomonadati</taxon>
        <taxon>Pseudomonadota</taxon>
        <taxon>Betaproteobacteria</taxon>
        <taxon>Burkholderiales</taxon>
        <taxon>Alcaligenaceae</taxon>
    </lineage>
</organism>
<dbReference type="PRINTS" id="PR00407">
    <property type="entry name" value="EUMOPTERIN"/>
</dbReference>
<sequence>MQRPPPASPQRRIRLIQALGFALGVASGKLHANTDPASASGSGDTAASSSPSTPPASTPATASPATQQPPPPPVAPQPLPAELSWKQADCLIVHNPHAIETRREVLGRQVITPTRCLFVRDNALPPAERLLAQGPEWAVSFSGVGQPDAYTLAELQAMPTRTVAAVLQCAENGRGLQAQPAVGTPWQTGGAGCVIWTGVPLATVVHELGGVNADSRFLTAMGADSLPDGIPSDFTRVERSVPLSALTHALLAWQLNGEPLAVAHGGPLRLVLPGYASINYIKYVKRIAFTRDESSAHIQTADFRVPLRPGATDLTIPAWRLPVKSWITSPTGSDIQIKAGSVRVQGVAMGGSSAVTRIEVSADGGRHWQAAALTGADFGPFAWRLFEITLTLPAGHVELACRATNAAGQQQPELTTDNTGYFVNGWREHRIALTITSAG</sequence>
<evidence type="ECO:0000256" key="4">
    <source>
        <dbReference type="ARBA" id="ARBA00023002"/>
    </source>
</evidence>
<evidence type="ECO:0000313" key="10">
    <source>
        <dbReference type="Proteomes" id="UP000018733"/>
    </source>
</evidence>
<evidence type="ECO:0000256" key="3">
    <source>
        <dbReference type="ARBA" id="ARBA00022723"/>
    </source>
</evidence>
<dbReference type="GO" id="GO:0006790">
    <property type="term" value="P:sulfur compound metabolic process"/>
    <property type="evidence" value="ECO:0007669"/>
    <property type="project" value="TreeGrafter"/>
</dbReference>
<dbReference type="PANTHER" id="PTHR19372:SF7">
    <property type="entry name" value="SULFITE OXIDASE, MITOCHONDRIAL"/>
    <property type="match status" value="1"/>
</dbReference>
<dbReference type="PANTHER" id="PTHR19372">
    <property type="entry name" value="SULFITE REDUCTASE"/>
    <property type="match status" value="1"/>
</dbReference>
<dbReference type="eggNOG" id="COG2041">
    <property type="taxonomic scope" value="Bacteria"/>
</dbReference>
<dbReference type="Pfam" id="PF03404">
    <property type="entry name" value="Mo-co_dimer"/>
    <property type="match status" value="1"/>
</dbReference>
<dbReference type="GO" id="GO:0043546">
    <property type="term" value="F:molybdopterin cofactor binding"/>
    <property type="evidence" value="ECO:0007669"/>
    <property type="project" value="TreeGrafter"/>
</dbReference>
<dbReference type="PATRIC" id="fig|1424334.3.peg.1722"/>
<dbReference type="Gene3D" id="2.60.40.650">
    <property type="match status" value="1"/>
</dbReference>
<dbReference type="SUPFAM" id="SSF81296">
    <property type="entry name" value="E set domains"/>
    <property type="match status" value="1"/>
</dbReference>
<dbReference type="InterPro" id="IPR000572">
    <property type="entry name" value="OxRdtase_Mopterin-bd_dom"/>
</dbReference>
<evidence type="ECO:0000259" key="8">
    <source>
        <dbReference type="Pfam" id="PF03404"/>
    </source>
</evidence>
<comment type="cofactor">
    <cofactor evidence="1">
        <name>Mo-molybdopterin</name>
        <dbReference type="ChEBI" id="CHEBI:71302"/>
    </cofactor>
</comment>
<dbReference type="OrthoDB" id="9795587at2"/>
<proteinExistence type="predicted"/>
<feature type="chain" id="PRO_5004771778" evidence="6">
    <location>
        <begin position="33"/>
        <end position="439"/>
    </location>
</feature>
<dbReference type="GO" id="GO:0008482">
    <property type="term" value="F:sulfite oxidase activity"/>
    <property type="evidence" value="ECO:0007669"/>
    <property type="project" value="TreeGrafter"/>
</dbReference>
<accession>V8QSC9</accession>
<dbReference type="AlphaFoldDB" id="V8QSC9"/>